<sequence>MEDPPERFSGSDKIRRRVLQGDYRQTETTAETAGPLQRWRTSSNDGDHVRNVVGSPGT</sequence>
<protein>
    <submittedName>
        <fullName evidence="2">Uncharacterized protein</fullName>
    </submittedName>
</protein>
<dbReference type="AlphaFoldDB" id="A0A0C3AMX7"/>
<feature type="compositionally biased region" description="Basic and acidic residues" evidence="1">
    <location>
        <begin position="1"/>
        <end position="13"/>
    </location>
</feature>
<dbReference type="Proteomes" id="UP000054166">
    <property type="component" value="Unassembled WGS sequence"/>
</dbReference>
<evidence type="ECO:0000313" key="3">
    <source>
        <dbReference type="Proteomes" id="UP000054166"/>
    </source>
</evidence>
<dbReference type="HOGENOM" id="CLU_2979929_0_0_1"/>
<reference evidence="3" key="2">
    <citation type="submission" date="2015-01" db="EMBL/GenBank/DDBJ databases">
        <title>Evolutionary Origins and Diversification of the Mycorrhizal Mutualists.</title>
        <authorList>
            <consortium name="DOE Joint Genome Institute"/>
            <consortium name="Mycorrhizal Genomics Consortium"/>
            <person name="Kohler A."/>
            <person name="Kuo A."/>
            <person name="Nagy L.G."/>
            <person name="Floudas D."/>
            <person name="Copeland A."/>
            <person name="Barry K.W."/>
            <person name="Cichocki N."/>
            <person name="Veneault-Fourrey C."/>
            <person name="LaButti K."/>
            <person name="Lindquist E.A."/>
            <person name="Lipzen A."/>
            <person name="Lundell T."/>
            <person name="Morin E."/>
            <person name="Murat C."/>
            <person name="Riley R."/>
            <person name="Ohm R."/>
            <person name="Sun H."/>
            <person name="Tunlid A."/>
            <person name="Henrissat B."/>
            <person name="Grigoriev I.V."/>
            <person name="Hibbett D.S."/>
            <person name="Martin F."/>
        </authorList>
    </citation>
    <scope>NUCLEOTIDE SEQUENCE [LARGE SCALE GENOMIC DNA]</scope>
    <source>
        <strain evidence="3">F 1598</strain>
    </source>
</reference>
<organism evidence="2 3">
    <name type="scientific">Piloderma croceum (strain F 1598)</name>
    <dbReference type="NCBI Taxonomy" id="765440"/>
    <lineage>
        <taxon>Eukaryota</taxon>
        <taxon>Fungi</taxon>
        <taxon>Dikarya</taxon>
        <taxon>Basidiomycota</taxon>
        <taxon>Agaricomycotina</taxon>
        <taxon>Agaricomycetes</taxon>
        <taxon>Agaricomycetidae</taxon>
        <taxon>Atheliales</taxon>
        <taxon>Atheliaceae</taxon>
        <taxon>Piloderma</taxon>
    </lineage>
</organism>
<reference evidence="2 3" key="1">
    <citation type="submission" date="2014-04" db="EMBL/GenBank/DDBJ databases">
        <authorList>
            <consortium name="DOE Joint Genome Institute"/>
            <person name="Kuo A."/>
            <person name="Tarkka M."/>
            <person name="Buscot F."/>
            <person name="Kohler A."/>
            <person name="Nagy L.G."/>
            <person name="Floudas D."/>
            <person name="Copeland A."/>
            <person name="Barry K.W."/>
            <person name="Cichocki N."/>
            <person name="Veneault-Fourrey C."/>
            <person name="LaButti K."/>
            <person name="Lindquist E.A."/>
            <person name="Lipzen A."/>
            <person name="Lundell T."/>
            <person name="Morin E."/>
            <person name="Murat C."/>
            <person name="Sun H."/>
            <person name="Tunlid A."/>
            <person name="Henrissat B."/>
            <person name="Grigoriev I.V."/>
            <person name="Hibbett D.S."/>
            <person name="Martin F."/>
            <person name="Nordberg H.P."/>
            <person name="Cantor M.N."/>
            <person name="Hua S.X."/>
        </authorList>
    </citation>
    <scope>NUCLEOTIDE SEQUENCE [LARGE SCALE GENOMIC DNA]</scope>
    <source>
        <strain evidence="2 3">F 1598</strain>
    </source>
</reference>
<evidence type="ECO:0000256" key="1">
    <source>
        <dbReference type="SAM" id="MobiDB-lite"/>
    </source>
</evidence>
<feature type="region of interest" description="Disordered" evidence="1">
    <location>
        <begin position="1"/>
        <end position="58"/>
    </location>
</feature>
<evidence type="ECO:0000313" key="2">
    <source>
        <dbReference type="EMBL" id="KIM75243.1"/>
    </source>
</evidence>
<keyword evidence="3" id="KW-1185">Reference proteome</keyword>
<gene>
    <name evidence="2" type="ORF">PILCRDRAFT_827496</name>
</gene>
<dbReference type="InParanoid" id="A0A0C3AMX7"/>
<proteinExistence type="predicted"/>
<dbReference type="EMBL" id="KN833049">
    <property type="protein sequence ID" value="KIM75243.1"/>
    <property type="molecule type" value="Genomic_DNA"/>
</dbReference>
<accession>A0A0C3AMX7</accession>
<name>A0A0C3AMX7_PILCF</name>